<evidence type="ECO:0000313" key="13">
    <source>
        <dbReference type="Proteomes" id="UP000095517"/>
    </source>
</evidence>
<comment type="similarity">
    <text evidence="6 7">Belongs to the LipB family.</text>
</comment>
<dbReference type="PROSITE" id="PS01313">
    <property type="entry name" value="LIPB"/>
    <property type="match status" value="1"/>
</dbReference>
<gene>
    <name evidence="6 12" type="primary">lipB</name>
    <name evidence="12" type="ORF">ERS852397_02991</name>
</gene>
<protein>
    <recommendedName>
        <fullName evidence="6 7">Octanoyltransferase</fullName>
        <ecNumber evidence="6 7">2.3.1.181</ecNumber>
    </recommendedName>
    <alternativeName>
        <fullName evidence="6">Lipoate-protein ligase B</fullName>
    </alternativeName>
    <alternativeName>
        <fullName evidence="6">Lipoyl/octanoyl transferase</fullName>
    </alternativeName>
    <alternativeName>
        <fullName evidence="6">Octanoyl-[acyl-carrier-protein]-protein N-octanoyltransferase</fullName>
    </alternativeName>
</protein>
<dbReference type="AlphaFoldDB" id="A0A174IP23"/>
<accession>A0A174IP23</accession>
<evidence type="ECO:0000256" key="8">
    <source>
        <dbReference type="PIRSR" id="PIRSR016262-1"/>
    </source>
</evidence>
<dbReference type="Proteomes" id="UP000095517">
    <property type="component" value="Unassembled WGS sequence"/>
</dbReference>
<sequence length="227" mass="25977">MKTTFIDWNLIPYAEAWQRQAEWFDGVVRAKAQSEVYENLIIMCEHPHVYTLGRSGKENNMLLSDEQLKAIGATLYHIDRGGDITYHGPGQLVCYPILNLDEFALGLKEYVHLLEEAVIRVCASYDIEAGRLEKATGVWLEGDTPRARKICAIGVRSSHYVTMHGLALNVNTDLRYFSYIHPCGFIDKGVTSLRQELKREIPMDEVKQRLENEFRKLFRIPVAKFGA</sequence>
<dbReference type="UniPathway" id="UPA00538">
    <property type="reaction ID" value="UER00592"/>
</dbReference>
<dbReference type="RefSeq" id="WP_055279526.1">
    <property type="nucleotide sequence ID" value="NZ_CABIXA010000018.1"/>
</dbReference>
<evidence type="ECO:0000256" key="3">
    <source>
        <dbReference type="ARBA" id="ARBA00022679"/>
    </source>
</evidence>
<keyword evidence="12" id="KW-0436">Ligase</keyword>
<feature type="binding site" evidence="6 9">
    <location>
        <begin position="80"/>
        <end position="87"/>
    </location>
    <ligand>
        <name>substrate</name>
    </ligand>
</feature>
<proteinExistence type="inferred from homology"/>
<dbReference type="NCBIfam" id="TIGR00214">
    <property type="entry name" value="lipB"/>
    <property type="match status" value="1"/>
</dbReference>
<feature type="binding site" evidence="6 9">
    <location>
        <begin position="165"/>
        <end position="167"/>
    </location>
    <ligand>
        <name>substrate</name>
    </ligand>
</feature>
<comment type="miscellaneous">
    <text evidence="6">In the reaction, the free carboxyl group of octanoic acid is attached via an amide linkage to the epsilon-amino group of a specific lysine residue of lipoyl domains of lipoate-dependent enzymes.</text>
</comment>
<feature type="active site" description="Acyl-thioester intermediate" evidence="6 8">
    <location>
        <position position="183"/>
    </location>
</feature>
<dbReference type="PANTHER" id="PTHR10993:SF12">
    <property type="entry name" value="OCTANOYLTRANSFERASE"/>
    <property type="match status" value="1"/>
</dbReference>
<name>A0A174IP23_9BACE</name>
<comment type="function">
    <text evidence="5 6 7">Catalyzes the transfer of endogenously produced octanoic acid from octanoyl-acyl-carrier-protein onto the lipoyl domains of lipoate-dependent enzymes. Lipoyl-ACP can also act as a substrate although octanoyl-ACP is likely to be the physiological substrate.</text>
</comment>
<feature type="domain" description="BPL/LPL catalytic" evidence="11">
    <location>
        <begin position="35"/>
        <end position="222"/>
    </location>
</feature>
<keyword evidence="4 6" id="KW-0012">Acyltransferase</keyword>
<dbReference type="InterPro" id="IPR045864">
    <property type="entry name" value="aa-tRNA-synth_II/BPL/LPL"/>
</dbReference>
<evidence type="ECO:0000256" key="10">
    <source>
        <dbReference type="PIRSR" id="PIRSR016262-3"/>
    </source>
</evidence>
<dbReference type="GO" id="GO:0016874">
    <property type="term" value="F:ligase activity"/>
    <property type="evidence" value="ECO:0007669"/>
    <property type="project" value="UniProtKB-KW"/>
</dbReference>
<dbReference type="Pfam" id="PF21948">
    <property type="entry name" value="LplA-B_cat"/>
    <property type="match status" value="1"/>
</dbReference>
<evidence type="ECO:0000256" key="9">
    <source>
        <dbReference type="PIRSR" id="PIRSR016262-2"/>
    </source>
</evidence>
<dbReference type="STRING" id="338188.ERS852397_02991"/>
<evidence type="ECO:0000256" key="2">
    <source>
        <dbReference type="ARBA" id="ARBA00022490"/>
    </source>
</evidence>
<feature type="site" description="Lowers pKa of active site Cys" evidence="6 10">
    <location>
        <position position="149"/>
    </location>
</feature>
<dbReference type="FunFam" id="3.30.930.10:FF:000035">
    <property type="entry name" value="Putative lipoyltransferase 2, mitochondrial"/>
    <property type="match status" value="1"/>
</dbReference>
<dbReference type="CDD" id="cd16444">
    <property type="entry name" value="LipB"/>
    <property type="match status" value="1"/>
</dbReference>
<reference evidence="12 13" key="1">
    <citation type="submission" date="2015-09" db="EMBL/GenBank/DDBJ databases">
        <authorList>
            <consortium name="Pathogen Informatics"/>
        </authorList>
    </citation>
    <scope>NUCLEOTIDE SEQUENCE [LARGE SCALE GENOMIC DNA]</scope>
    <source>
        <strain evidence="12 13">2789STDY5608840</strain>
    </source>
</reference>
<dbReference type="PIRSF" id="PIRSF016262">
    <property type="entry name" value="LPLase"/>
    <property type="match status" value="1"/>
</dbReference>
<dbReference type="InterPro" id="IPR004143">
    <property type="entry name" value="BPL_LPL_catalytic"/>
</dbReference>
<dbReference type="SUPFAM" id="SSF55681">
    <property type="entry name" value="Class II aaRS and biotin synthetases"/>
    <property type="match status" value="1"/>
</dbReference>
<evidence type="ECO:0000256" key="6">
    <source>
        <dbReference type="HAMAP-Rule" id="MF_00013"/>
    </source>
</evidence>
<keyword evidence="3 6" id="KW-0808">Transferase</keyword>
<evidence type="ECO:0000256" key="4">
    <source>
        <dbReference type="ARBA" id="ARBA00023315"/>
    </source>
</evidence>
<dbReference type="EC" id="2.3.1.181" evidence="6 7"/>
<evidence type="ECO:0000256" key="1">
    <source>
        <dbReference type="ARBA" id="ARBA00004821"/>
    </source>
</evidence>
<dbReference type="EMBL" id="CYZH01000018">
    <property type="protein sequence ID" value="CUO86749.1"/>
    <property type="molecule type" value="Genomic_DNA"/>
</dbReference>
<dbReference type="GO" id="GO:0033819">
    <property type="term" value="F:lipoyl(octanoyl) transferase activity"/>
    <property type="evidence" value="ECO:0007669"/>
    <property type="project" value="UniProtKB-EC"/>
</dbReference>
<dbReference type="HAMAP" id="MF_00013">
    <property type="entry name" value="LipB"/>
    <property type="match status" value="1"/>
</dbReference>
<dbReference type="GO" id="GO:0005737">
    <property type="term" value="C:cytoplasm"/>
    <property type="evidence" value="ECO:0007669"/>
    <property type="project" value="UniProtKB-SubCell"/>
</dbReference>
<evidence type="ECO:0000313" key="12">
    <source>
        <dbReference type="EMBL" id="CUO86749.1"/>
    </source>
</evidence>
<dbReference type="Gene3D" id="3.30.930.10">
    <property type="entry name" value="Bira Bifunctional Protein, Domain 2"/>
    <property type="match status" value="1"/>
</dbReference>
<comment type="pathway">
    <text evidence="1 6 7">Protein modification; protein lipoylation via endogenous pathway; protein N(6)-(lipoyl)lysine from octanoyl-[acyl-carrier-protein]: step 1/2.</text>
</comment>
<evidence type="ECO:0000256" key="5">
    <source>
        <dbReference type="ARBA" id="ARBA00024732"/>
    </source>
</evidence>
<evidence type="ECO:0000256" key="7">
    <source>
        <dbReference type="PIRNR" id="PIRNR016262"/>
    </source>
</evidence>
<dbReference type="NCBIfam" id="NF010925">
    <property type="entry name" value="PRK14345.1"/>
    <property type="match status" value="1"/>
</dbReference>
<dbReference type="PROSITE" id="PS51733">
    <property type="entry name" value="BPL_LPL_CATALYTIC"/>
    <property type="match status" value="1"/>
</dbReference>
<comment type="subcellular location">
    <subcellularLocation>
        <location evidence="6">Cytoplasm</location>
    </subcellularLocation>
</comment>
<dbReference type="PANTHER" id="PTHR10993">
    <property type="entry name" value="OCTANOYLTRANSFERASE"/>
    <property type="match status" value="1"/>
</dbReference>
<feature type="binding site" evidence="6 9">
    <location>
        <begin position="152"/>
        <end position="154"/>
    </location>
    <ligand>
        <name>substrate</name>
    </ligand>
</feature>
<evidence type="ECO:0000259" key="11">
    <source>
        <dbReference type="PROSITE" id="PS51733"/>
    </source>
</evidence>
<comment type="catalytic activity">
    <reaction evidence="6 7">
        <text>octanoyl-[ACP] + L-lysyl-[protein] = N(6)-octanoyl-L-lysyl-[protein] + holo-[ACP] + H(+)</text>
        <dbReference type="Rhea" id="RHEA:17665"/>
        <dbReference type="Rhea" id="RHEA-COMP:9636"/>
        <dbReference type="Rhea" id="RHEA-COMP:9685"/>
        <dbReference type="Rhea" id="RHEA-COMP:9752"/>
        <dbReference type="Rhea" id="RHEA-COMP:9928"/>
        <dbReference type="ChEBI" id="CHEBI:15378"/>
        <dbReference type="ChEBI" id="CHEBI:29969"/>
        <dbReference type="ChEBI" id="CHEBI:64479"/>
        <dbReference type="ChEBI" id="CHEBI:78463"/>
        <dbReference type="ChEBI" id="CHEBI:78809"/>
        <dbReference type="EC" id="2.3.1.181"/>
    </reaction>
</comment>
<dbReference type="GO" id="GO:0009249">
    <property type="term" value="P:protein lipoylation"/>
    <property type="evidence" value="ECO:0007669"/>
    <property type="project" value="InterPro"/>
</dbReference>
<organism evidence="12 13">
    <name type="scientific">Bacteroides finegoldii</name>
    <dbReference type="NCBI Taxonomy" id="338188"/>
    <lineage>
        <taxon>Bacteria</taxon>
        <taxon>Pseudomonadati</taxon>
        <taxon>Bacteroidota</taxon>
        <taxon>Bacteroidia</taxon>
        <taxon>Bacteroidales</taxon>
        <taxon>Bacteroidaceae</taxon>
        <taxon>Bacteroides</taxon>
    </lineage>
</organism>
<dbReference type="InterPro" id="IPR000544">
    <property type="entry name" value="Octanoyltransferase"/>
</dbReference>
<dbReference type="InterPro" id="IPR020605">
    <property type="entry name" value="Octanoyltransferase_CS"/>
</dbReference>
<keyword evidence="2 6" id="KW-0963">Cytoplasm</keyword>